<dbReference type="PANTHER" id="PTHR16525">
    <property type="entry name" value="PROTEIN C12ORF4"/>
    <property type="match status" value="1"/>
</dbReference>
<keyword evidence="2" id="KW-1185">Reference proteome</keyword>
<dbReference type="Pfam" id="PF10154">
    <property type="entry name" value="Fy-3"/>
    <property type="match status" value="1"/>
</dbReference>
<dbReference type="InterPro" id="IPR019311">
    <property type="entry name" value="Fy-3"/>
</dbReference>
<dbReference type="GO" id="GO:0005737">
    <property type="term" value="C:cytoplasm"/>
    <property type="evidence" value="ECO:0007669"/>
    <property type="project" value="TreeGrafter"/>
</dbReference>
<evidence type="ECO:0000313" key="2">
    <source>
        <dbReference type="Proteomes" id="UP001461498"/>
    </source>
</evidence>
<accession>A0AAW1CFN8</accession>
<reference evidence="1 2" key="1">
    <citation type="submission" date="2022-12" db="EMBL/GenBank/DDBJ databases">
        <title>Chromosome-level genome assembly of true bugs.</title>
        <authorList>
            <person name="Ma L."/>
            <person name="Li H."/>
        </authorList>
    </citation>
    <scope>NUCLEOTIDE SEQUENCE [LARGE SCALE GENOMIC DNA]</scope>
    <source>
        <strain evidence="1">Lab_2022b</strain>
    </source>
</reference>
<evidence type="ECO:0000313" key="1">
    <source>
        <dbReference type="EMBL" id="KAK9497646.1"/>
    </source>
</evidence>
<gene>
    <name evidence="1" type="ORF">O3M35_004335</name>
</gene>
<dbReference type="Proteomes" id="UP001461498">
    <property type="component" value="Unassembled WGS sequence"/>
</dbReference>
<protein>
    <submittedName>
        <fullName evidence="1">Uncharacterized protein</fullName>
    </submittedName>
</protein>
<sequence>MDNIEDCCRFSREFISDEGKSFVFNVEFSLSAASNESAEQLSETLLAPQTLPSKFRRVLKILLTNYILNKMSEYDFKKRSSNSLLNKARIGENDKKWDSWIYCQQKSEVASNGKFEDLELFSAVYHKLIHSSALETILNVEHSYALVLQDIIKMRDQHLTCLSSKQTEEMSKAVEALSVGVTEADITAIANRHLDEHGIETASWQSKVSGIQQSQRSEYREWLMSLFQHNTDSPISTPLNSPIIVNRNFAIESQAPMLQESYTIHLGSQMKHMYNIRLLSADVLDFCKPRTSPSGNVEPQPQRLQTALALYSNDLCGIVLLSDNHLGNFSGITKDLINVCECLPELHFSSIEDQLEDIRNSVKEVVDWRRACTNSTENTLLTVSEQMSRKSATKYLQSGDVYVTKHSNLSEVHVVFHMVIDDTVRSSDISSRHSGILGLRNIIKCACLNDITTLTVPLLLTHDNFQGMNMSWCTKRAELIFKCVKGFMIEMSSWGRSELKTLQFLVPKGINEEIFTSLATMLPSIFRISNPLVLEASHSNRNHAKK</sequence>
<name>A0AAW1CFN8_9HEMI</name>
<dbReference type="AlphaFoldDB" id="A0AAW1CFN8"/>
<proteinExistence type="predicted"/>
<organism evidence="1 2">
    <name type="scientific">Rhynocoris fuscipes</name>
    <dbReference type="NCBI Taxonomy" id="488301"/>
    <lineage>
        <taxon>Eukaryota</taxon>
        <taxon>Metazoa</taxon>
        <taxon>Ecdysozoa</taxon>
        <taxon>Arthropoda</taxon>
        <taxon>Hexapoda</taxon>
        <taxon>Insecta</taxon>
        <taxon>Pterygota</taxon>
        <taxon>Neoptera</taxon>
        <taxon>Paraneoptera</taxon>
        <taxon>Hemiptera</taxon>
        <taxon>Heteroptera</taxon>
        <taxon>Panheteroptera</taxon>
        <taxon>Cimicomorpha</taxon>
        <taxon>Reduviidae</taxon>
        <taxon>Harpactorinae</taxon>
        <taxon>Harpactorini</taxon>
        <taxon>Rhynocoris</taxon>
    </lineage>
</organism>
<dbReference type="EMBL" id="JAPXFL010000014">
    <property type="protein sequence ID" value="KAK9497646.1"/>
    <property type="molecule type" value="Genomic_DNA"/>
</dbReference>
<dbReference type="PANTHER" id="PTHR16525:SF0">
    <property type="entry name" value="PROTEIN C12ORF4"/>
    <property type="match status" value="1"/>
</dbReference>
<comment type="caution">
    <text evidence="1">The sequence shown here is derived from an EMBL/GenBank/DDBJ whole genome shotgun (WGS) entry which is preliminary data.</text>
</comment>